<reference evidence="2 3" key="1">
    <citation type="journal article" date="2021" name="Nat. Commun.">
        <title>Genetic determinants of endophytism in the Arabidopsis root mycobiome.</title>
        <authorList>
            <person name="Mesny F."/>
            <person name="Miyauchi S."/>
            <person name="Thiergart T."/>
            <person name="Pickel B."/>
            <person name="Atanasova L."/>
            <person name="Karlsson M."/>
            <person name="Huettel B."/>
            <person name="Barry K.W."/>
            <person name="Haridas S."/>
            <person name="Chen C."/>
            <person name="Bauer D."/>
            <person name="Andreopoulos W."/>
            <person name="Pangilinan J."/>
            <person name="LaButti K."/>
            <person name="Riley R."/>
            <person name="Lipzen A."/>
            <person name="Clum A."/>
            <person name="Drula E."/>
            <person name="Henrissat B."/>
            <person name="Kohler A."/>
            <person name="Grigoriev I.V."/>
            <person name="Martin F.M."/>
            <person name="Hacquard S."/>
        </authorList>
    </citation>
    <scope>NUCLEOTIDE SEQUENCE [LARGE SCALE GENOMIC DNA]</scope>
    <source>
        <strain evidence="2 3">MPI-SDFR-AT-0080</strain>
    </source>
</reference>
<name>A0ABQ8GJ84_9PEZI</name>
<gene>
    <name evidence="2" type="ORF">B0J12DRAFT_654221</name>
</gene>
<feature type="region of interest" description="Disordered" evidence="1">
    <location>
        <begin position="112"/>
        <end position="131"/>
    </location>
</feature>
<keyword evidence="3" id="KW-1185">Reference proteome</keyword>
<evidence type="ECO:0000313" key="3">
    <source>
        <dbReference type="Proteomes" id="UP000774617"/>
    </source>
</evidence>
<dbReference type="Proteomes" id="UP000774617">
    <property type="component" value="Unassembled WGS sequence"/>
</dbReference>
<dbReference type="EMBL" id="JAGTJR010000007">
    <property type="protein sequence ID" value="KAH7057340.1"/>
    <property type="molecule type" value="Genomic_DNA"/>
</dbReference>
<sequence length="159" mass="17334">MFVLAQYTCGQLLLLPTQALQNLDIHVWATACNSTGSFHYHHQIAFFSLLASVSWWAIGVQRGQRNTGGFGFAVNQSLGGRRATKTQYQVATCSSSMRDTKLCSSGLCAKTDGEGDGESSSLGKRKRNGPAGGRDLCLARIGQLHRVWRVRLMPMDDAP</sequence>
<evidence type="ECO:0000313" key="2">
    <source>
        <dbReference type="EMBL" id="KAH7057340.1"/>
    </source>
</evidence>
<protein>
    <submittedName>
        <fullName evidence="2">Uncharacterized protein</fullName>
    </submittedName>
</protein>
<evidence type="ECO:0000256" key="1">
    <source>
        <dbReference type="SAM" id="MobiDB-lite"/>
    </source>
</evidence>
<proteinExistence type="predicted"/>
<accession>A0ABQ8GJ84</accession>
<organism evidence="2 3">
    <name type="scientific">Macrophomina phaseolina</name>
    <dbReference type="NCBI Taxonomy" id="35725"/>
    <lineage>
        <taxon>Eukaryota</taxon>
        <taxon>Fungi</taxon>
        <taxon>Dikarya</taxon>
        <taxon>Ascomycota</taxon>
        <taxon>Pezizomycotina</taxon>
        <taxon>Dothideomycetes</taxon>
        <taxon>Dothideomycetes incertae sedis</taxon>
        <taxon>Botryosphaeriales</taxon>
        <taxon>Botryosphaeriaceae</taxon>
        <taxon>Macrophomina</taxon>
    </lineage>
</organism>
<comment type="caution">
    <text evidence="2">The sequence shown here is derived from an EMBL/GenBank/DDBJ whole genome shotgun (WGS) entry which is preliminary data.</text>
</comment>